<dbReference type="KEGG" id="abc:ACICU_00103"/>
<dbReference type="RefSeq" id="WP_001129309.1">
    <property type="nucleotide sequence ID" value="NC_010611.1"/>
</dbReference>
<dbReference type="EMBL" id="CP000863">
    <property type="protein sequence ID" value="ACC55415.1"/>
    <property type="molecule type" value="Genomic_DNA"/>
</dbReference>
<dbReference type="AlphaFoldDB" id="A0A7U3XVB3"/>
<protein>
    <submittedName>
        <fullName evidence="1">Uncharacterized protein</fullName>
    </submittedName>
</protein>
<reference evidence="1 2" key="1">
    <citation type="journal article" date="2008" name="Antimicrob. Agents Chemother.">
        <title>Whole-genome pyrosequencing of an epidemic multidrug-resistant Acinetobacter baumannii strain belonging to the European clone II group.</title>
        <authorList>
            <person name="Iacono M."/>
            <person name="Villa L."/>
            <person name="Fortini D."/>
            <person name="Bordoni R."/>
            <person name="Imperi F."/>
            <person name="Bonnal R.J."/>
            <person name="Sicheritz-Ponten T."/>
            <person name="De Bellis G."/>
            <person name="Visca P."/>
            <person name="Cassone A."/>
            <person name="Carattoli A."/>
        </authorList>
    </citation>
    <scope>NUCLEOTIDE SEQUENCE [LARGE SCALE GENOMIC DNA]</scope>
    <source>
        <strain evidence="1 2">ACICU</strain>
    </source>
</reference>
<dbReference type="InterPro" id="IPR053913">
    <property type="entry name" value="NADAR-DarT1"/>
</dbReference>
<proteinExistence type="predicted"/>
<dbReference type="GeneID" id="92892090"/>
<accession>A0A7U3XVB3</accession>
<name>A0A7U3XVB3_ACIBC</name>
<evidence type="ECO:0000313" key="2">
    <source>
        <dbReference type="Proteomes" id="UP000008839"/>
    </source>
</evidence>
<sequence length="235" mass="26980">MAKRPVFIPNSSGSTLVDTKMIDFQYHSGFAVVQKQKSINSLHDSIRDKLDIFNILEISSKSEVELGVALSAFNLMMFDKKTHQKFSVECAFQSSKVFQNGGPFLDLLNVTSREAKKDERLKTSGQLKKFTFYGIDWALDPLTAFYDWLYINALNFNAEYHQELLAYEAFTDIEFNPEKSINCQAYSIAMFVALSKRNLLDKVRNPKEFLKFYSDFKVNNAYFAIQNNSQAGNLF</sequence>
<gene>
    <name evidence="1" type="ordered locus">ACICU_00103</name>
</gene>
<evidence type="ECO:0000313" key="1">
    <source>
        <dbReference type="EMBL" id="ACC55415.1"/>
    </source>
</evidence>
<dbReference type="Proteomes" id="UP000008839">
    <property type="component" value="Chromosome"/>
</dbReference>
<dbReference type="Pfam" id="PF22397">
    <property type="entry name" value="NADAR-DarT1"/>
    <property type="match status" value="1"/>
</dbReference>
<organism evidence="1 2">
    <name type="scientific">Acinetobacter baumannii (strain ACICU)</name>
    <dbReference type="NCBI Taxonomy" id="405416"/>
    <lineage>
        <taxon>Bacteria</taxon>
        <taxon>Pseudomonadati</taxon>
        <taxon>Pseudomonadota</taxon>
        <taxon>Gammaproteobacteria</taxon>
        <taxon>Moraxellales</taxon>
        <taxon>Moraxellaceae</taxon>
        <taxon>Acinetobacter</taxon>
        <taxon>Acinetobacter calcoaceticus/baumannii complex</taxon>
    </lineage>
</organism>